<sequence>MLTDCVVMRNVNTKHSRGFGFIMYATVEDMDAAMNARPHKVDGRVVEPRRAVSGEDSQRP</sequence>
<dbReference type="SUPFAM" id="SSF54928">
    <property type="entry name" value="RNA-binding domain, RBD"/>
    <property type="match status" value="1"/>
</dbReference>
<dbReference type="PANTHER" id="PTHR48026">
    <property type="entry name" value="HOMOLOGOUS TO DROSOPHILA SQD (SQUID) PROTEIN"/>
    <property type="match status" value="1"/>
</dbReference>
<accession>A0ABQ9W8N6</accession>
<comment type="caution">
    <text evidence="4">The sequence shown here is derived from an EMBL/GenBank/DDBJ whole genome shotgun (WGS) entry which is preliminary data.</text>
</comment>
<feature type="region of interest" description="Disordered" evidence="2">
    <location>
        <begin position="39"/>
        <end position="60"/>
    </location>
</feature>
<feature type="domain" description="RRM" evidence="3">
    <location>
        <begin position="3"/>
        <end position="45"/>
    </location>
</feature>
<dbReference type="Proteomes" id="UP001266305">
    <property type="component" value="Unassembled WGS sequence"/>
</dbReference>
<keyword evidence="5" id="KW-1185">Reference proteome</keyword>
<evidence type="ECO:0000313" key="5">
    <source>
        <dbReference type="Proteomes" id="UP001266305"/>
    </source>
</evidence>
<evidence type="ECO:0000256" key="2">
    <source>
        <dbReference type="SAM" id="MobiDB-lite"/>
    </source>
</evidence>
<organism evidence="4 5">
    <name type="scientific">Saguinus oedipus</name>
    <name type="common">Cotton-top tamarin</name>
    <name type="synonym">Oedipomidas oedipus</name>
    <dbReference type="NCBI Taxonomy" id="9490"/>
    <lineage>
        <taxon>Eukaryota</taxon>
        <taxon>Metazoa</taxon>
        <taxon>Chordata</taxon>
        <taxon>Craniata</taxon>
        <taxon>Vertebrata</taxon>
        <taxon>Euteleostomi</taxon>
        <taxon>Mammalia</taxon>
        <taxon>Eutheria</taxon>
        <taxon>Euarchontoglires</taxon>
        <taxon>Primates</taxon>
        <taxon>Haplorrhini</taxon>
        <taxon>Platyrrhini</taxon>
        <taxon>Cebidae</taxon>
        <taxon>Callitrichinae</taxon>
        <taxon>Saguinus</taxon>
    </lineage>
</organism>
<dbReference type="Pfam" id="PF00076">
    <property type="entry name" value="RRM_1"/>
    <property type="match status" value="1"/>
</dbReference>
<evidence type="ECO:0000256" key="1">
    <source>
        <dbReference type="ARBA" id="ARBA00022884"/>
    </source>
</evidence>
<protein>
    <submittedName>
        <fullName evidence="4">Heteroproteinous nuclear ribonucleoprotein A1</fullName>
    </submittedName>
</protein>
<dbReference type="InterPro" id="IPR012677">
    <property type="entry name" value="Nucleotide-bd_a/b_plait_sf"/>
</dbReference>
<gene>
    <name evidence="4" type="primary">HNRNPA1_16</name>
    <name evidence="4" type="ORF">P7K49_004737</name>
</gene>
<keyword evidence="4" id="KW-0687">Ribonucleoprotein</keyword>
<dbReference type="EMBL" id="JASSZA010000002">
    <property type="protein sequence ID" value="KAK2117850.1"/>
    <property type="molecule type" value="Genomic_DNA"/>
</dbReference>
<dbReference type="InterPro" id="IPR035979">
    <property type="entry name" value="RBD_domain_sf"/>
</dbReference>
<dbReference type="InterPro" id="IPR000504">
    <property type="entry name" value="RRM_dom"/>
</dbReference>
<feature type="non-terminal residue" evidence="4">
    <location>
        <position position="60"/>
    </location>
</feature>
<reference evidence="4 5" key="1">
    <citation type="submission" date="2023-05" db="EMBL/GenBank/DDBJ databases">
        <title>B98-5 Cell Line De Novo Hybrid Assembly: An Optical Mapping Approach.</title>
        <authorList>
            <person name="Kananen K."/>
            <person name="Auerbach J.A."/>
            <person name="Kautto E."/>
            <person name="Blachly J.S."/>
        </authorList>
    </citation>
    <scope>NUCLEOTIDE SEQUENCE [LARGE SCALE GENOMIC DNA]</scope>
    <source>
        <strain evidence="4">B95-8</strain>
        <tissue evidence="4">Cell line</tissue>
    </source>
</reference>
<proteinExistence type="predicted"/>
<evidence type="ECO:0000313" key="4">
    <source>
        <dbReference type="EMBL" id="KAK2117850.1"/>
    </source>
</evidence>
<dbReference type="PANTHER" id="PTHR48026:SF2">
    <property type="entry name" value="HETEROGENEOUS NUCLEAR RIBONUCLEOPROTEIN A1-RELATED"/>
    <property type="match status" value="1"/>
</dbReference>
<dbReference type="Gene3D" id="3.30.70.330">
    <property type="match status" value="1"/>
</dbReference>
<dbReference type="GO" id="GO:1990904">
    <property type="term" value="C:ribonucleoprotein complex"/>
    <property type="evidence" value="ECO:0007669"/>
    <property type="project" value="UniProtKB-KW"/>
</dbReference>
<evidence type="ECO:0000259" key="3">
    <source>
        <dbReference type="Pfam" id="PF00076"/>
    </source>
</evidence>
<keyword evidence="1" id="KW-0694">RNA-binding</keyword>
<name>A0ABQ9W8N6_SAGOE</name>